<evidence type="ECO:0000313" key="6">
    <source>
        <dbReference type="EMBL" id="CAF3985332.1"/>
    </source>
</evidence>
<dbReference type="Proteomes" id="UP000663834">
    <property type="component" value="Unassembled WGS sequence"/>
</dbReference>
<dbReference type="EMBL" id="CAJNRE010009902">
    <property type="protein sequence ID" value="CAF2086430.1"/>
    <property type="molecule type" value="Genomic_DNA"/>
</dbReference>
<dbReference type="SUPFAM" id="SSF56399">
    <property type="entry name" value="ADP-ribosylation"/>
    <property type="match status" value="1"/>
</dbReference>
<evidence type="ECO:0000313" key="5">
    <source>
        <dbReference type="EMBL" id="CAF3903741.1"/>
    </source>
</evidence>
<feature type="domain" description="ADP ribosyltransferase" evidence="1">
    <location>
        <begin position="247"/>
        <end position="397"/>
    </location>
</feature>
<dbReference type="Proteomes" id="UP000676336">
    <property type="component" value="Unassembled WGS sequence"/>
</dbReference>
<reference evidence="4" key="1">
    <citation type="submission" date="2021-02" db="EMBL/GenBank/DDBJ databases">
        <authorList>
            <person name="Nowell W R."/>
        </authorList>
    </citation>
    <scope>NUCLEOTIDE SEQUENCE</scope>
</reference>
<protein>
    <recommendedName>
        <fullName evidence="1">ADP ribosyltransferase domain-containing protein</fullName>
    </recommendedName>
</protein>
<evidence type="ECO:0000313" key="2">
    <source>
        <dbReference type="EMBL" id="CAF1597816.1"/>
    </source>
</evidence>
<dbReference type="OrthoDB" id="10050198at2759"/>
<evidence type="ECO:0000259" key="1">
    <source>
        <dbReference type="Pfam" id="PF03496"/>
    </source>
</evidence>
<dbReference type="EMBL" id="CAJOBJ010003987">
    <property type="protein sequence ID" value="CAF3985332.1"/>
    <property type="molecule type" value="Genomic_DNA"/>
</dbReference>
<dbReference type="Pfam" id="PF03496">
    <property type="entry name" value="ADPrib_exo_Tox"/>
    <property type="match status" value="1"/>
</dbReference>
<evidence type="ECO:0000313" key="4">
    <source>
        <dbReference type="EMBL" id="CAF2086430.1"/>
    </source>
</evidence>
<dbReference type="Proteomes" id="UP000663855">
    <property type="component" value="Unassembled WGS sequence"/>
</dbReference>
<evidence type="ECO:0000313" key="3">
    <source>
        <dbReference type="EMBL" id="CAF1605557.1"/>
    </source>
</evidence>
<organism evidence="4 7">
    <name type="scientific">Rotaria magnacalcarata</name>
    <dbReference type="NCBI Taxonomy" id="392030"/>
    <lineage>
        <taxon>Eukaryota</taxon>
        <taxon>Metazoa</taxon>
        <taxon>Spiralia</taxon>
        <taxon>Gnathifera</taxon>
        <taxon>Rotifera</taxon>
        <taxon>Eurotatoria</taxon>
        <taxon>Bdelloidea</taxon>
        <taxon>Philodinida</taxon>
        <taxon>Philodinidae</taxon>
        <taxon>Rotaria</taxon>
    </lineage>
</organism>
<dbReference type="InterPro" id="IPR003540">
    <property type="entry name" value="ADP-ribosyltransferase"/>
</dbReference>
<comment type="caution">
    <text evidence="4">The sequence shown here is derived from an EMBL/GenBank/DDBJ whole genome shotgun (WGS) entry which is preliminary data.</text>
</comment>
<dbReference type="EMBL" id="CAJNOV010017268">
    <property type="protein sequence ID" value="CAF1605557.1"/>
    <property type="molecule type" value="Genomic_DNA"/>
</dbReference>
<accession>A0A816SQT8</accession>
<dbReference type="PROSITE" id="PS51996">
    <property type="entry name" value="TR_MART"/>
    <property type="match status" value="1"/>
</dbReference>
<proteinExistence type="predicted"/>
<sequence>MSEPESKQTVSKSTLATTVNETTRLIAMYERRRMVENYLLVWMDDNIDRNDDDRKSILVQLETVANDVYIFIQRDECIDFLTDIRGIKMFLLLTGTMGQQIIPLIHDISSLDSVYIFCDNKQQHEIWAKNWTKIIAVHTSIKSICESLQMGVKQLQHNDVSISVISANERGSGENLNQLEASFMYSQILKEILLDMKYDGEVKKAFIKFLRNEYLNNGSKLKDIDRFEHEYRPESSIWWYSRESYVYEALNSALRTLQSDVIIRMGFLLSDIHRQIEALHKKQVDLYQGNTLRVYRGQSLSIDDFNKLMQNKRVLISFNNFLSTSTDQNVSLFFAESASEKNNTVGILFQMLIDPEDSSTPFACIRDASNFGEENEILFSMHSVFRIVEVQKLENKNPLYQVDLKLTSDSDEQLHHLTKRIREEVSGPTVWTR</sequence>
<dbReference type="Proteomes" id="UP000663824">
    <property type="component" value="Unassembled WGS sequence"/>
</dbReference>
<gene>
    <name evidence="3" type="ORF">CJN711_LOCUS35851</name>
    <name evidence="6" type="ORF">GIL414_LOCUS10906</name>
    <name evidence="2" type="ORF">KQP761_LOCUS21913</name>
    <name evidence="4" type="ORF">MBJ925_LOCUS19574</name>
    <name evidence="5" type="ORF">SMN809_LOCUS6777</name>
</gene>
<dbReference type="EMBL" id="CAJOBI010001874">
    <property type="protein sequence ID" value="CAF3903741.1"/>
    <property type="molecule type" value="Genomic_DNA"/>
</dbReference>
<evidence type="ECO:0000313" key="7">
    <source>
        <dbReference type="Proteomes" id="UP000663824"/>
    </source>
</evidence>
<dbReference type="GO" id="GO:0005576">
    <property type="term" value="C:extracellular region"/>
    <property type="evidence" value="ECO:0007669"/>
    <property type="project" value="InterPro"/>
</dbReference>
<dbReference type="EMBL" id="CAJNOW010011456">
    <property type="protein sequence ID" value="CAF1597816.1"/>
    <property type="molecule type" value="Genomic_DNA"/>
</dbReference>
<dbReference type="Proteomes" id="UP000681720">
    <property type="component" value="Unassembled WGS sequence"/>
</dbReference>
<dbReference type="AlphaFoldDB" id="A0A816SQT8"/>
<dbReference type="Gene3D" id="3.90.176.10">
    <property type="entry name" value="Toxin ADP-ribosyltransferase, Chain A, domain 1"/>
    <property type="match status" value="1"/>
</dbReference>
<name>A0A816SQT8_9BILA</name>